<dbReference type="Gene3D" id="3.40.309.10">
    <property type="entry name" value="Aldehyde Dehydrogenase, Chain A, domain 2"/>
    <property type="match status" value="1"/>
</dbReference>
<evidence type="ECO:0000259" key="4">
    <source>
        <dbReference type="Pfam" id="PF00171"/>
    </source>
</evidence>
<gene>
    <name evidence="5" type="ORF">DT23_03455</name>
</gene>
<dbReference type="InterPro" id="IPR010061">
    <property type="entry name" value="MeMal-semiAld_DH"/>
</dbReference>
<dbReference type="STRING" id="1353528.DT23_03455"/>
<dbReference type="eggNOG" id="COG1012">
    <property type="taxonomic scope" value="Bacteria"/>
</dbReference>
<dbReference type="OrthoDB" id="9812625at2"/>
<dbReference type="GO" id="GO:0006210">
    <property type="term" value="P:thymine catabolic process"/>
    <property type="evidence" value="ECO:0007669"/>
    <property type="project" value="TreeGrafter"/>
</dbReference>
<dbReference type="EMBL" id="AUNB01000018">
    <property type="protein sequence ID" value="KEO60559.1"/>
    <property type="molecule type" value="Genomic_DNA"/>
</dbReference>
<dbReference type="InterPro" id="IPR016160">
    <property type="entry name" value="Ald_DH_CS_CYS"/>
</dbReference>
<dbReference type="PANTHER" id="PTHR43866:SF4">
    <property type="entry name" value="MALONATE-SEMIALDEHYDE DEHYDROGENASE"/>
    <property type="match status" value="1"/>
</dbReference>
<dbReference type="GO" id="GO:0006574">
    <property type="term" value="P:L-valine catabolic process"/>
    <property type="evidence" value="ECO:0007669"/>
    <property type="project" value="TreeGrafter"/>
</dbReference>
<name>A0A074JVR2_9RHOB</name>
<comment type="caution">
    <text evidence="5">The sequence shown here is derived from an EMBL/GenBank/DDBJ whole genome shotgun (WGS) entry which is preliminary data.</text>
</comment>
<evidence type="ECO:0000256" key="3">
    <source>
        <dbReference type="ARBA" id="ARBA00023027"/>
    </source>
</evidence>
<organism evidence="5 6">
    <name type="scientific">Thioclava indica</name>
    <dbReference type="NCBI Taxonomy" id="1353528"/>
    <lineage>
        <taxon>Bacteria</taxon>
        <taxon>Pseudomonadati</taxon>
        <taxon>Pseudomonadota</taxon>
        <taxon>Alphaproteobacteria</taxon>
        <taxon>Rhodobacterales</taxon>
        <taxon>Paracoccaceae</taxon>
        <taxon>Thioclava</taxon>
    </lineage>
</organism>
<dbReference type="SUPFAM" id="SSF53720">
    <property type="entry name" value="ALDH-like"/>
    <property type="match status" value="1"/>
</dbReference>
<dbReference type="NCBIfam" id="TIGR01722">
    <property type="entry name" value="MMSDH"/>
    <property type="match status" value="1"/>
</dbReference>
<dbReference type="InterPro" id="IPR016163">
    <property type="entry name" value="Ald_DH_C"/>
</dbReference>
<dbReference type="RefSeq" id="WP_038129845.1">
    <property type="nucleotide sequence ID" value="NZ_AUNB01000018.1"/>
</dbReference>
<dbReference type="PANTHER" id="PTHR43866">
    <property type="entry name" value="MALONATE-SEMIALDEHYDE DEHYDROGENASE"/>
    <property type="match status" value="1"/>
</dbReference>
<evidence type="ECO:0000313" key="5">
    <source>
        <dbReference type="EMBL" id="KEO60559.1"/>
    </source>
</evidence>
<dbReference type="FunFam" id="3.40.309.10:FF:000002">
    <property type="entry name" value="Methylmalonate-semialdehyde dehydrogenase (Acylating)"/>
    <property type="match status" value="1"/>
</dbReference>
<dbReference type="Gene3D" id="3.40.605.10">
    <property type="entry name" value="Aldehyde Dehydrogenase, Chain A, domain 1"/>
    <property type="match status" value="1"/>
</dbReference>
<protein>
    <recommendedName>
        <fullName evidence="1">methylmalonate-semialdehyde dehydrogenase (CoA acylating)</fullName>
        <ecNumber evidence="1">1.2.1.27</ecNumber>
    </recommendedName>
</protein>
<keyword evidence="2" id="KW-0560">Oxidoreductase</keyword>
<dbReference type="CDD" id="cd07085">
    <property type="entry name" value="ALDH_F6_MMSDH"/>
    <property type="match status" value="1"/>
</dbReference>
<proteinExistence type="predicted"/>
<dbReference type="GO" id="GO:0004491">
    <property type="term" value="F:methylmalonate-semialdehyde dehydrogenase (acylating, NAD) activity"/>
    <property type="evidence" value="ECO:0007669"/>
    <property type="project" value="UniProtKB-EC"/>
</dbReference>
<evidence type="ECO:0000256" key="1">
    <source>
        <dbReference type="ARBA" id="ARBA00013048"/>
    </source>
</evidence>
<evidence type="ECO:0000313" key="6">
    <source>
        <dbReference type="Proteomes" id="UP000027471"/>
    </source>
</evidence>
<dbReference type="InterPro" id="IPR015590">
    <property type="entry name" value="Aldehyde_DH_dom"/>
</dbReference>
<dbReference type="Pfam" id="PF00171">
    <property type="entry name" value="Aldedh"/>
    <property type="match status" value="1"/>
</dbReference>
<accession>A0A074JVR2</accession>
<dbReference type="Proteomes" id="UP000027471">
    <property type="component" value="Unassembled WGS sequence"/>
</dbReference>
<dbReference type="FunFam" id="3.40.605.10:FF:000003">
    <property type="entry name" value="Methylmalonate-semialdehyde dehydrogenase [acylating]"/>
    <property type="match status" value="1"/>
</dbReference>
<keyword evidence="6" id="KW-1185">Reference proteome</keyword>
<dbReference type="InterPro" id="IPR016162">
    <property type="entry name" value="Ald_DH_N"/>
</dbReference>
<dbReference type="PROSITE" id="PS00070">
    <property type="entry name" value="ALDEHYDE_DEHYDR_CYS"/>
    <property type="match status" value="1"/>
</dbReference>
<dbReference type="EC" id="1.2.1.27" evidence="1"/>
<dbReference type="InterPro" id="IPR016161">
    <property type="entry name" value="Ald_DH/histidinol_DH"/>
</dbReference>
<feature type="domain" description="Aldehyde dehydrogenase" evidence="4">
    <location>
        <begin position="17"/>
        <end position="479"/>
    </location>
</feature>
<reference evidence="5 6" key="1">
    <citation type="journal article" date="2015" name="Antonie Van Leeuwenhoek">
        <title>Thioclava indica sp. nov., isolated from surface seawater of the Indian Ocean.</title>
        <authorList>
            <person name="Liu Y."/>
            <person name="Lai Q."/>
            <person name="Du J."/>
            <person name="Xu H."/>
            <person name="Jiang L."/>
            <person name="Shao Z."/>
        </authorList>
    </citation>
    <scope>NUCLEOTIDE SEQUENCE [LARGE SCALE GENOMIC DNA]</scope>
    <source>
        <strain evidence="5 6">DT23-4</strain>
    </source>
</reference>
<dbReference type="AlphaFoldDB" id="A0A074JVR2"/>
<keyword evidence="3" id="KW-0520">NAD</keyword>
<evidence type="ECO:0000256" key="2">
    <source>
        <dbReference type="ARBA" id="ARBA00023002"/>
    </source>
</evidence>
<sequence length="499" mass="53291">MEEIGHWINGKRVAGTSGRFSDVYNPATGEVQARVSLASPAEIDAAVADAAAAQLQWMKVNPQRRARVMMKFGALIERDMDKLAEALSKEHGKTIPDARGDVQRGLEVIEVCMGAPAFLKGEYTGDAGPGIDLYSMRQPLGVVAGITPFNFPAMIPLWKMGPALSSGNAMILKPSERTPTTALMLAELAQEAGLPDGVLQVINGDKEAVDTILDHETVQAVGFVGSTPIAQYIYGRAANNGKRAQCFGGAKNHMLIMPDADMDKAADALIGAGFGAAGERCMAISVAVPVGEEAANALIERLVPKIEKLKVGPYTGGDDVDYGPVITAAAKERILGLINSGVEQGASLVCDGRDFSLQGYEDGYFIGPSLFDNVTPEMDIYQQEVFGPVLSMVRAKTYEEALDLVIDNPYGNGTSIFTADGDTARDYAAKVNVGMVGINFPIPVPLSYYTFGGWKKSGFGDLNQYGPDAFRFYTKTKTVTARWFSGIKDGASLNFKALD</sequence>